<name>A0A6N8JIA4_9BACT</name>
<dbReference type="Gene3D" id="2.115.10.20">
    <property type="entry name" value="Glycosyl hydrolase domain, family 43"/>
    <property type="match status" value="1"/>
</dbReference>
<dbReference type="EMBL" id="WRXO01000012">
    <property type="protein sequence ID" value="MVT44704.1"/>
    <property type="molecule type" value="Genomic_DNA"/>
</dbReference>
<dbReference type="PROSITE" id="PS50231">
    <property type="entry name" value="RICIN_B_LECTIN"/>
    <property type="match status" value="1"/>
</dbReference>
<reference evidence="3 4" key="1">
    <citation type="submission" date="2019-12" db="EMBL/GenBank/DDBJ databases">
        <title>The draft genomic sequence of strain Chitinophaga oryziterrae JCM 16595.</title>
        <authorList>
            <person name="Zhang X."/>
        </authorList>
    </citation>
    <scope>NUCLEOTIDE SEQUENCE [LARGE SCALE GENOMIC DNA]</scope>
    <source>
        <strain evidence="3 4">JCM 16595</strain>
    </source>
</reference>
<evidence type="ECO:0000259" key="1">
    <source>
        <dbReference type="Pfam" id="PF13810"/>
    </source>
</evidence>
<dbReference type="InterPro" id="IPR000772">
    <property type="entry name" value="Ricin_B_lectin"/>
</dbReference>
<dbReference type="CDD" id="cd00161">
    <property type="entry name" value="beta-trefoil_Ricin-like"/>
    <property type="match status" value="1"/>
</dbReference>
<comment type="caution">
    <text evidence="3">The sequence shown here is derived from an EMBL/GenBank/DDBJ whole genome shotgun (WGS) entry which is preliminary data.</text>
</comment>
<gene>
    <name evidence="3" type="ORF">GO495_29190</name>
</gene>
<protein>
    <submittedName>
        <fullName evidence="3">Uncharacterized protein</fullName>
    </submittedName>
</protein>
<dbReference type="Gene3D" id="2.80.10.50">
    <property type="match status" value="2"/>
</dbReference>
<evidence type="ECO:0000313" key="3">
    <source>
        <dbReference type="EMBL" id="MVT44704.1"/>
    </source>
</evidence>
<evidence type="ECO:0000313" key="4">
    <source>
        <dbReference type="Proteomes" id="UP000468388"/>
    </source>
</evidence>
<proteinExistence type="predicted"/>
<dbReference type="Proteomes" id="UP000468388">
    <property type="component" value="Unassembled WGS sequence"/>
</dbReference>
<dbReference type="Pfam" id="PF13810">
    <property type="entry name" value="DUF4185"/>
    <property type="match status" value="1"/>
</dbReference>
<keyword evidence="4" id="KW-1185">Reference proteome</keyword>
<feature type="domain" description="Ricin B lectin" evidence="2">
    <location>
        <begin position="93"/>
        <end position="184"/>
    </location>
</feature>
<dbReference type="InterPro" id="IPR023296">
    <property type="entry name" value="Glyco_hydro_beta-prop_sf"/>
</dbReference>
<sequence length="552" mass="60980">MRKTFMYLITPFVFITLQNCNKTQTKLVNESLQASTALAATTISDYDIYTFECLAGGKYMEVSGLPAYNEKYSDQRGITQYASSISNGNIDGWQRWHIIYKSTVNNIKYYYIRNVFSGKLLDLPGASQTAGTQLQQYAEFIFPADEQLWSITAMDSANVYRITNKGSGMAITASSTSNGSAITQETPGTGDNQKWRLVKRDADTYRDDNVVRFFNRNDPSQGSVAFDEGTSIPLSNGNVLWVTQDAWDGASLQPNGKFSCSSFFSYGNSILIQPTASNWWPWLDITINMTRDSSAQNRPKQICDIQAGNTFAWPGPGMQIGDHVYLQCGEGSGLVATNQSLYDLMPKSGSKWQVKRTLPAGMSGQASILYSAGMVKADDGYVYAFGTQGTGFGYTCNVHVARFPITNPQLWTFWNGTGWVNAPVSGDAARITDGLGTATIAYVNGKYVMVTMDQGFNCDNSRNIYTATSSSPTGPFTTRTQVYTINEYLYGNYARYYTPAIHPESVNGRNELLVTYCLNFSACGVEGCVDGYLDPYFYRVKGVRVPYAKIGL</sequence>
<dbReference type="Pfam" id="PF14200">
    <property type="entry name" value="RicinB_lectin_2"/>
    <property type="match status" value="1"/>
</dbReference>
<dbReference type="OrthoDB" id="9765957at2"/>
<dbReference type="AlphaFoldDB" id="A0A6N8JIA4"/>
<dbReference type="InterPro" id="IPR035992">
    <property type="entry name" value="Ricin_B-like_lectins"/>
</dbReference>
<feature type="domain" description="DUF4185" evidence="1">
    <location>
        <begin position="312"/>
        <end position="510"/>
    </location>
</feature>
<dbReference type="SUPFAM" id="SSF50370">
    <property type="entry name" value="Ricin B-like lectins"/>
    <property type="match status" value="1"/>
</dbReference>
<dbReference type="SUPFAM" id="SSF75005">
    <property type="entry name" value="Arabinanase/levansucrase/invertase"/>
    <property type="match status" value="1"/>
</dbReference>
<organism evidence="3 4">
    <name type="scientific">Chitinophaga oryziterrae</name>
    <dbReference type="NCBI Taxonomy" id="1031224"/>
    <lineage>
        <taxon>Bacteria</taxon>
        <taxon>Pseudomonadati</taxon>
        <taxon>Bacteroidota</taxon>
        <taxon>Chitinophagia</taxon>
        <taxon>Chitinophagales</taxon>
        <taxon>Chitinophagaceae</taxon>
        <taxon>Chitinophaga</taxon>
    </lineage>
</organism>
<accession>A0A6N8JIA4</accession>
<dbReference type="RefSeq" id="WP_157303491.1">
    <property type="nucleotide sequence ID" value="NZ_BAAAZB010000018.1"/>
</dbReference>
<dbReference type="InterPro" id="IPR025442">
    <property type="entry name" value="DUF4185"/>
</dbReference>
<evidence type="ECO:0000259" key="2">
    <source>
        <dbReference type="Pfam" id="PF14200"/>
    </source>
</evidence>